<dbReference type="Gene3D" id="2.40.420.20">
    <property type="match status" value="1"/>
</dbReference>
<feature type="region of interest" description="Disordered" evidence="4">
    <location>
        <begin position="412"/>
        <end position="448"/>
    </location>
</feature>
<dbReference type="EMBL" id="CP071250">
    <property type="protein sequence ID" value="UUF07937.1"/>
    <property type="molecule type" value="Genomic_DNA"/>
</dbReference>
<dbReference type="Proteomes" id="UP001058072">
    <property type="component" value="Chromosome"/>
</dbReference>
<sequence>MGKKNKVKIMLITLIVVVIGVAGFFMWKSRPSNNGLTAYVDSVSMITDLGSGTGLTNRYSGVVEPQETIEINRNQERQVKELFVKIGDKVEEGTELFAYDTDEMSLSLSQAELELERLGASITSLNEQIKLLNSQKASAPEDQKLDYTSQILNTENDLKRAEYDKKSKEVEVAQLKASLENSVVKSTVSGVVKSISENGYDMYGQNEAYITLLSTKDYRIKGKVSEQNIWQLQAEQPVIIRSRVDETQTWRGMITHVDLENTESNNNNYYSDSTGESGSTYPFYIELDSASGLILGQHVYIELDNGQDEVKEGVWLYDYYLVHEEDGDYVWVATENDKLEKRKVTLGELDEEWMRYEILDGLTVDDYIAFPDDRLSEGMSCERMLGSGGYLSIEESDFKEGFEGDFKEEFNEEVEGEFDEGIESEVIEETESTTISPSSTTSQSASKQ</sequence>
<evidence type="ECO:0000313" key="9">
    <source>
        <dbReference type="EMBL" id="UUF07937.1"/>
    </source>
</evidence>
<dbReference type="EMBL" id="CP071249">
    <property type="protein sequence ID" value="UUF06684.1"/>
    <property type="molecule type" value="Genomic_DNA"/>
</dbReference>
<dbReference type="Gene3D" id="2.40.30.170">
    <property type="match status" value="1"/>
</dbReference>
<dbReference type="InterPro" id="IPR058639">
    <property type="entry name" value="BSH_YknX-like"/>
</dbReference>
<evidence type="ECO:0000256" key="5">
    <source>
        <dbReference type="SAM" id="Phobius"/>
    </source>
</evidence>
<feature type="domain" description="YknX-like barrel-sandwich hybrid" evidence="6">
    <location>
        <begin position="78"/>
        <end position="201"/>
    </location>
</feature>
<keyword evidence="5" id="KW-0472">Membrane</keyword>
<dbReference type="InterPro" id="IPR058636">
    <property type="entry name" value="Beta-barrel_YknX"/>
</dbReference>
<comment type="subcellular location">
    <subcellularLocation>
        <location evidence="1">Cell envelope</location>
    </subcellularLocation>
</comment>
<feature type="compositionally biased region" description="Low complexity" evidence="4">
    <location>
        <begin position="432"/>
        <end position="448"/>
    </location>
</feature>
<dbReference type="InterPro" id="IPR050465">
    <property type="entry name" value="UPF0194_transport"/>
</dbReference>
<gene>
    <name evidence="8" type="ORF">J0J69_03635</name>
    <name evidence="9" type="ORF">J0J70_09980</name>
</gene>
<evidence type="ECO:0000313" key="10">
    <source>
        <dbReference type="Proteomes" id="UP001058016"/>
    </source>
</evidence>
<dbReference type="PANTHER" id="PTHR32347:SF14">
    <property type="entry name" value="EFFLUX SYSTEM COMPONENT YKNX-RELATED"/>
    <property type="match status" value="1"/>
</dbReference>
<evidence type="ECO:0000256" key="4">
    <source>
        <dbReference type="SAM" id="MobiDB-lite"/>
    </source>
</evidence>
<evidence type="ECO:0000313" key="11">
    <source>
        <dbReference type="Proteomes" id="UP001058072"/>
    </source>
</evidence>
<feature type="transmembrane region" description="Helical" evidence="5">
    <location>
        <begin position="7"/>
        <end position="27"/>
    </location>
</feature>
<dbReference type="RefSeq" id="WP_212724610.1">
    <property type="nucleotide sequence ID" value="NZ_CP071249.1"/>
</dbReference>
<proteinExistence type="predicted"/>
<dbReference type="Gene3D" id="1.10.287.470">
    <property type="entry name" value="Helix hairpin bin"/>
    <property type="match status" value="1"/>
</dbReference>
<feature type="coiled-coil region" evidence="3">
    <location>
        <begin position="108"/>
        <end position="178"/>
    </location>
</feature>
<accession>A0A9Q9CNQ4</accession>
<name>A0A9Q9CNQ4_9FIRM</name>
<keyword evidence="2 3" id="KW-0175">Coiled coil</keyword>
<evidence type="ECO:0000256" key="2">
    <source>
        <dbReference type="ARBA" id="ARBA00023054"/>
    </source>
</evidence>
<evidence type="ECO:0000259" key="6">
    <source>
        <dbReference type="Pfam" id="PF25984"/>
    </source>
</evidence>
<dbReference type="GO" id="GO:0030313">
    <property type="term" value="C:cell envelope"/>
    <property type="evidence" value="ECO:0007669"/>
    <property type="project" value="UniProtKB-SubCell"/>
</dbReference>
<evidence type="ECO:0000313" key="8">
    <source>
        <dbReference type="EMBL" id="UUF06684.1"/>
    </source>
</evidence>
<feature type="domain" description="YknX-like beta-barrel" evidence="7">
    <location>
        <begin position="219"/>
        <end position="302"/>
    </location>
</feature>
<keyword evidence="5" id="KW-1133">Transmembrane helix</keyword>
<organism evidence="9 11">
    <name type="scientific">Turicibacter bilis</name>
    <dbReference type="NCBI Taxonomy" id="2735723"/>
    <lineage>
        <taxon>Bacteria</taxon>
        <taxon>Bacillati</taxon>
        <taxon>Bacillota</taxon>
        <taxon>Erysipelotrichia</taxon>
        <taxon>Erysipelotrichales</taxon>
        <taxon>Turicibacteraceae</taxon>
        <taxon>Turicibacter</taxon>
    </lineage>
</organism>
<keyword evidence="10" id="KW-1185">Reference proteome</keyword>
<protein>
    <submittedName>
        <fullName evidence="9">Efflux RND transporter periplasmic adaptor subunit</fullName>
    </submittedName>
</protein>
<evidence type="ECO:0000256" key="1">
    <source>
        <dbReference type="ARBA" id="ARBA00004196"/>
    </source>
</evidence>
<evidence type="ECO:0000256" key="3">
    <source>
        <dbReference type="SAM" id="Coils"/>
    </source>
</evidence>
<dbReference type="Pfam" id="PF25990">
    <property type="entry name" value="Beta-barrel_YknX"/>
    <property type="match status" value="1"/>
</dbReference>
<dbReference type="PANTHER" id="PTHR32347">
    <property type="entry name" value="EFFLUX SYSTEM COMPONENT YKNX-RELATED"/>
    <property type="match status" value="1"/>
</dbReference>
<evidence type="ECO:0000259" key="7">
    <source>
        <dbReference type="Pfam" id="PF25990"/>
    </source>
</evidence>
<keyword evidence="5" id="KW-0812">Transmembrane</keyword>
<reference evidence="9 10" key="1">
    <citation type="submission" date="2021-03" db="EMBL/GenBank/DDBJ databases">
        <title>Comparative Genomics and Metabolomics in the genus Turicibacter.</title>
        <authorList>
            <person name="Maki J."/>
            <person name="Looft T."/>
        </authorList>
    </citation>
    <scope>NUCLEOTIDE SEQUENCE</scope>
    <source>
        <strain evidence="9">ISU324</strain>
        <strain evidence="8 10">MMM721</strain>
    </source>
</reference>
<feature type="compositionally biased region" description="Acidic residues" evidence="4">
    <location>
        <begin position="412"/>
        <end position="431"/>
    </location>
</feature>
<dbReference type="SUPFAM" id="SSF111369">
    <property type="entry name" value="HlyD-like secretion proteins"/>
    <property type="match status" value="1"/>
</dbReference>
<dbReference type="Proteomes" id="UP001058016">
    <property type="component" value="Chromosome"/>
</dbReference>
<dbReference type="Gene3D" id="2.40.50.100">
    <property type="match status" value="1"/>
</dbReference>
<dbReference type="Pfam" id="PF25984">
    <property type="entry name" value="BSH_YknX"/>
    <property type="match status" value="1"/>
</dbReference>
<dbReference type="AlphaFoldDB" id="A0A9Q9CNQ4"/>